<evidence type="ECO:0000313" key="15">
    <source>
        <dbReference type="Proteomes" id="UP001194468"/>
    </source>
</evidence>
<evidence type="ECO:0000256" key="12">
    <source>
        <dbReference type="RuleBase" id="RU364006"/>
    </source>
</evidence>
<keyword evidence="15" id="KW-1185">Reference proteome</keyword>
<dbReference type="CDD" id="cd01283">
    <property type="entry name" value="cytidine_deaminase"/>
    <property type="match status" value="1"/>
</dbReference>
<organism evidence="14 15">
    <name type="scientific">Boletus edulis BED1</name>
    <dbReference type="NCBI Taxonomy" id="1328754"/>
    <lineage>
        <taxon>Eukaryota</taxon>
        <taxon>Fungi</taxon>
        <taxon>Dikarya</taxon>
        <taxon>Basidiomycota</taxon>
        <taxon>Agaricomycotina</taxon>
        <taxon>Agaricomycetes</taxon>
        <taxon>Agaricomycetidae</taxon>
        <taxon>Boletales</taxon>
        <taxon>Boletineae</taxon>
        <taxon>Boletaceae</taxon>
        <taxon>Boletoideae</taxon>
        <taxon>Boletus</taxon>
    </lineage>
</organism>
<comment type="caution">
    <text evidence="14">The sequence shown here is derived from an EMBL/GenBank/DDBJ whole genome shotgun (WGS) entry which is preliminary data.</text>
</comment>
<reference evidence="14" key="2">
    <citation type="journal article" date="2020" name="Nat. Commun.">
        <title>Large-scale genome sequencing of mycorrhizal fungi provides insights into the early evolution of symbiotic traits.</title>
        <authorList>
            <person name="Miyauchi S."/>
            <person name="Kiss E."/>
            <person name="Kuo A."/>
            <person name="Drula E."/>
            <person name="Kohler A."/>
            <person name="Sanchez-Garcia M."/>
            <person name="Morin E."/>
            <person name="Andreopoulos B."/>
            <person name="Barry K.W."/>
            <person name="Bonito G."/>
            <person name="Buee M."/>
            <person name="Carver A."/>
            <person name="Chen C."/>
            <person name="Cichocki N."/>
            <person name="Clum A."/>
            <person name="Culley D."/>
            <person name="Crous P.W."/>
            <person name="Fauchery L."/>
            <person name="Girlanda M."/>
            <person name="Hayes R.D."/>
            <person name="Keri Z."/>
            <person name="LaButti K."/>
            <person name="Lipzen A."/>
            <person name="Lombard V."/>
            <person name="Magnuson J."/>
            <person name="Maillard F."/>
            <person name="Murat C."/>
            <person name="Nolan M."/>
            <person name="Ohm R.A."/>
            <person name="Pangilinan J."/>
            <person name="Pereira M.F."/>
            <person name="Perotto S."/>
            <person name="Peter M."/>
            <person name="Pfister S."/>
            <person name="Riley R."/>
            <person name="Sitrit Y."/>
            <person name="Stielow J.B."/>
            <person name="Szollosi G."/>
            <person name="Zifcakova L."/>
            <person name="Stursova M."/>
            <person name="Spatafora J.W."/>
            <person name="Tedersoo L."/>
            <person name="Vaario L.M."/>
            <person name="Yamada A."/>
            <person name="Yan M."/>
            <person name="Wang P."/>
            <person name="Xu J."/>
            <person name="Bruns T."/>
            <person name="Baldrian P."/>
            <person name="Vilgalys R."/>
            <person name="Dunand C."/>
            <person name="Henrissat B."/>
            <person name="Grigoriev I.V."/>
            <person name="Hibbett D."/>
            <person name="Nagy L.G."/>
            <person name="Martin F.M."/>
        </authorList>
    </citation>
    <scope>NUCLEOTIDE SEQUENCE</scope>
    <source>
        <strain evidence="14">BED1</strain>
    </source>
</reference>
<evidence type="ECO:0000256" key="2">
    <source>
        <dbReference type="ARBA" id="ARBA00003949"/>
    </source>
</evidence>
<evidence type="ECO:0000256" key="4">
    <source>
        <dbReference type="ARBA" id="ARBA00012783"/>
    </source>
</evidence>
<dbReference type="GO" id="GO:0055086">
    <property type="term" value="P:nucleobase-containing small molecule metabolic process"/>
    <property type="evidence" value="ECO:0007669"/>
    <property type="project" value="UniProtKB-ARBA"/>
</dbReference>
<dbReference type="InterPro" id="IPR050202">
    <property type="entry name" value="Cyt/Deoxycyt_deaminase"/>
</dbReference>
<keyword evidence="7 11" id="KW-0862">Zinc</keyword>
<dbReference type="PANTHER" id="PTHR11644:SF2">
    <property type="entry name" value="CYTIDINE DEAMINASE"/>
    <property type="match status" value="1"/>
</dbReference>
<protein>
    <recommendedName>
        <fullName evidence="4 12">Cytidine deaminase</fullName>
        <ecNumber evidence="4 12">3.5.4.5</ecNumber>
    </recommendedName>
    <alternativeName>
        <fullName evidence="8 12">Cytidine aminohydrolase</fullName>
    </alternativeName>
</protein>
<comment type="cofactor">
    <cofactor evidence="1 11 12">
        <name>Zn(2+)</name>
        <dbReference type="ChEBI" id="CHEBI:29105"/>
    </cofactor>
</comment>
<comment type="catalytic activity">
    <reaction evidence="12">
        <text>2'-deoxycytidine + H2O + H(+) = 2'-deoxyuridine + NH4(+)</text>
        <dbReference type="Rhea" id="RHEA:13433"/>
        <dbReference type="ChEBI" id="CHEBI:15377"/>
        <dbReference type="ChEBI" id="CHEBI:15378"/>
        <dbReference type="ChEBI" id="CHEBI:15698"/>
        <dbReference type="ChEBI" id="CHEBI:16450"/>
        <dbReference type="ChEBI" id="CHEBI:28938"/>
        <dbReference type="EC" id="3.5.4.5"/>
    </reaction>
</comment>
<evidence type="ECO:0000256" key="1">
    <source>
        <dbReference type="ARBA" id="ARBA00001947"/>
    </source>
</evidence>
<evidence type="ECO:0000313" key="14">
    <source>
        <dbReference type="EMBL" id="KAF8448748.1"/>
    </source>
</evidence>
<sequence length="163" mass="17319">MLSELSAGSREALIEAAIQAREYAYFPQSNFRVGAALMCADGTIVKGASIDNASYGASTCAEQTAIVKAVSEGKREFSGLAIVSDVIKPISPCGICRQVIREFCHVDIPVLLVPGDYPRSGDSREDVNGGGVIEETVGTLLPRSLGPTELENVRLDGFVRGRE</sequence>
<dbReference type="InterPro" id="IPR006262">
    <property type="entry name" value="Cyt_deam_tetra"/>
</dbReference>
<dbReference type="InterPro" id="IPR016193">
    <property type="entry name" value="Cytidine_deaminase-like"/>
</dbReference>
<dbReference type="AlphaFoldDB" id="A0AAD4C4M0"/>
<evidence type="ECO:0000256" key="10">
    <source>
        <dbReference type="PIRSR" id="PIRSR606262-1"/>
    </source>
</evidence>
<feature type="active site" description="Proton donor" evidence="10">
    <location>
        <position position="62"/>
    </location>
</feature>
<evidence type="ECO:0000256" key="11">
    <source>
        <dbReference type="PIRSR" id="PIRSR606262-3"/>
    </source>
</evidence>
<dbReference type="GO" id="GO:0004126">
    <property type="term" value="F:cytidine deaminase activity"/>
    <property type="evidence" value="ECO:0007669"/>
    <property type="project" value="UniProtKB-UniRule"/>
</dbReference>
<gene>
    <name evidence="14" type="ORF">L210DRAFT_1013168</name>
</gene>
<keyword evidence="5 11" id="KW-0479">Metal-binding</keyword>
<feature type="binding site" evidence="11">
    <location>
        <position position="96"/>
    </location>
    <ligand>
        <name>Zn(2+)</name>
        <dbReference type="ChEBI" id="CHEBI:29105"/>
        <note>catalytic</note>
    </ligand>
</feature>
<comment type="function">
    <text evidence="2 12">This enzyme scavenges exogenous and endogenous cytidine and 2'-deoxycytidine for UMP synthesis.</text>
</comment>
<dbReference type="InterPro" id="IPR002125">
    <property type="entry name" value="CMP_dCMP_dom"/>
</dbReference>
<evidence type="ECO:0000256" key="5">
    <source>
        <dbReference type="ARBA" id="ARBA00022723"/>
    </source>
</evidence>
<dbReference type="FunFam" id="3.40.140.10:FF:000008">
    <property type="entry name" value="Cytidine deaminase"/>
    <property type="match status" value="1"/>
</dbReference>
<evidence type="ECO:0000256" key="9">
    <source>
        <dbReference type="ARBA" id="ARBA00049558"/>
    </source>
</evidence>
<dbReference type="Gene3D" id="3.40.140.10">
    <property type="entry name" value="Cytidine Deaminase, domain 2"/>
    <property type="match status" value="1"/>
</dbReference>
<dbReference type="InterPro" id="IPR016192">
    <property type="entry name" value="APOBEC/CMP_deaminase_Zn-bd"/>
</dbReference>
<comment type="catalytic activity">
    <reaction evidence="9 12">
        <text>cytidine + H2O + H(+) = uridine + NH4(+)</text>
        <dbReference type="Rhea" id="RHEA:16069"/>
        <dbReference type="ChEBI" id="CHEBI:15377"/>
        <dbReference type="ChEBI" id="CHEBI:15378"/>
        <dbReference type="ChEBI" id="CHEBI:16704"/>
        <dbReference type="ChEBI" id="CHEBI:17562"/>
        <dbReference type="ChEBI" id="CHEBI:28938"/>
        <dbReference type="EC" id="3.5.4.5"/>
    </reaction>
</comment>
<feature type="binding site" evidence="11">
    <location>
        <position position="60"/>
    </location>
    <ligand>
        <name>Zn(2+)</name>
        <dbReference type="ChEBI" id="CHEBI:29105"/>
        <note>catalytic</note>
    </ligand>
</feature>
<dbReference type="GO" id="GO:0008270">
    <property type="term" value="F:zinc ion binding"/>
    <property type="evidence" value="ECO:0007669"/>
    <property type="project" value="UniProtKB-UniRule"/>
</dbReference>
<dbReference type="GO" id="GO:0072527">
    <property type="term" value="P:pyrimidine-containing compound metabolic process"/>
    <property type="evidence" value="ECO:0007669"/>
    <property type="project" value="UniProtKB-ARBA"/>
</dbReference>
<comment type="similarity">
    <text evidence="3 12">Belongs to the cytidine and deoxycytidylate deaminase family.</text>
</comment>
<feature type="domain" description="CMP/dCMP-type deaminase" evidence="13">
    <location>
        <begin position="8"/>
        <end position="134"/>
    </location>
</feature>
<name>A0AAD4C4M0_BOLED</name>
<feature type="binding site" evidence="11">
    <location>
        <position position="93"/>
    </location>
    <ligand>
        <name>Zn(2+)</name>
        <dbReference type="ChEBI" id="CHEBI:29105"/>
        <note>catalytic</note>
    </ligand>
</feature>
<dbReference type="EMBL" id="WHUW01000003">
    <property type="protein sequence ID" value="KAF8448748.1"/>
    <property type="molecule type" value="Genomic_DNA"/>
</dbReference>
<dbReference type="NCBIfam" id="NF004064">
    <property type="entry name" value="PRK05578.1"/>
    <property type="match status" value="1"/>
</dbReference>
<dbReference type="EC" id="3.5.4.5" evidence="4 12"/>
<evidence type="ECO:0000256" key="6">
    <source>
        <dbReference type="ARBA" id="ARBA00022801"/>
    </source>
</evidence>
<accession>A0AAD4C4M0</accession>
<evidence type="ECO:0000259" key="13">
    <source>
        <dbReference type="PROSITE" id="PS51747"/>
    </source>
</evidence>
<dbReference type="GO" id="GO:0005829">
    <property type="term" value="C:cytosol"/>
    <property type="evidence" value="ECO:0007669"/>
    <property type="project" value="TreeGrafter"/>
</dbReference>
<dbReference type="GO" id="GO:0042802">
    <property type="term" value="F:identical protein binding"/>
    <property type="evidence" value="ECO:0007669"/>
    <property type="project" value="UniProtKB-ARBA"/>
</dbReference>
<dbReference type="PROSITE" id="PS00903">
    <property type="entry name" value="CYT_DCMP_DEAMINASES_1"/>
    <property type="match status" value="1"/>
</dbReference>
<dbReference type="Proteomes" id="UP001194468">
    <property type="component" value="Unassembled WGS sequence"/>
</dbReference>
<proteinExistence type="inferred from homology"/>
<dbReference type="PANTHER" id="PTHR11644">
    <property type="entry name" value="CYTIDINE DEAMINASE"/>
    <property type="match status" value="1"/>
</dbReference>
<keyword evidence="6 12" id="KW-0378">Hydrolase</keyword>
<dbReference type="PROSITE" id="PS51747">
    <property type="entry name" value="CYT_DCMP_DEAMINASES_2"/>
    <property type="match status" value="1"/>
</dbReference>
<dbReference type="Pfam" id="PF00383">
    <property type="entry name" value="dCMP_cyt_deam_1"/>
    <property type="match status" value="1"/>
</dbReference>
<evidence type="ECO:0000256" key="7">
    <source>
        <dbReference type="ARBA" id="ARBA00022833"/>
    </source>
</evidence>
<evidence type="ECO:0000256" key="3">
    <source>
        <dbReference type="ARBA" id="ARBA00006576"/>
    </source>
</evidence>
<feature type="non-terminal residue" evidence="14">
    <location>
        <position position="163"/>
    </location>
</feature>
<dbReference type="NCBIfam" id="TIGR01354">
    <property type="entry name" value="cyt_deam_tetra"/>
    <property type="match status" value="1"/>
</dbReference>
<dbReference type="SUPFAM" id="SSF53927">
    <property type="entry name" value="Cytidine deaminase-like"/>
    <property type="match status" value="1"/>
</dbReference>
<evidence type="ECO:0000256" key="8">
    <source>
        <dbReference type="ARBA" id="ARBA00032005"/>
    </source>
</evidence>
<reference evidence="14" key="1">
    <citation type="submission" date="2019-10" db="EMBL/GenBank/DDBJ databases">
        <authorList>
            <consortium name="DOE Joint Genome Institute"/>
            <person name="Kuo A."/>
            <person name="Miyauchi S."/>
            <person name="Kiss E."/>
            <person name="Drula E."/>
            <person name="Kohler A."/>
            <person name="Sanchez-Garcia M."/>
            <person name="Andreopoulos B."/>
            <person name="Barry K.W."/>
            <person name="Bonito G."/>
            <person name="Buee M."/>
            <person name="Carver A."/>
            <person name="Chen C."/>
            <person name="Cichocki N."/>
            <person name="Clum A."/>
            <person name="Culley D."/>
            <person name="Crous P.W."/>
            <person name="Fauchery L."/>
            <person name="Girlanda M."/>
            <person name="Hayes R."/>
            <person name="Keri Z."/>
            <person name="LaButti K."/>
            <person name="Lipzen A."/>
            <person name="Lombard V."/>
            <person name="Magnuson J."/>
            <person name="Maillard F."/>
            <person name="Morin E."/>
            <person name="Murat C."/>
            <person name="Nolan M."/>
            <person name="Ohm R."/>
            <person name="Pangilinan J."/>
            <person name="Pereira M."/>
            <person name="Perotto S."/>
            <person name="Peter M."/>
            <person name="Riley R."/>
            <person name="Sitrit Y."/>
            <person name="Stielow B."/>
            <person name="Szollosi G."/>
            <person name="Zifcakova L."/>
            <person name="Stursova M."/>
            <person name="Spatafora J.W."/>
            <person name="Tedersoo L."/>
            <person name="Vaario L.-M."/>
            <person name="Yamada A."/>
            <person name="Yan M."/>
            <person name="Wang P."/>
            <person name="Xu J."/>
            <person name="Bruns T."/>
            <person name="Baldrian P."/>
            <person name="Vilgalys R."/>
            <person name="Henrissat B."/>
            <person name="Grigoriev I.V."/>
            <person name="Hibbett D."/>
            <person name="Nagy L.G."/>
            <person name="Martin F.M."/>
        </authorList>
    </citation>
    <scope>NUCLEOTIDE SEQUENCE</scope>
    <source>
        <strain evidence="14">BED1</strain>
    </source>
</reference>